<evidence type="ECO:0000313" key="3">
    <source>
        <dbReference type="Proteomes" id="UP000203651"/>
    </source>
</evidence>
<dbReference type="EMBL" id="KX855660">
    <property type="protein sequence ID" value="AQQ80408.1"/>
    <property type="molecule type" value="Genomic_DNA"/>
</dbReference>
<dbReference type="GeneID" id="39105820"/>
<keyword evidence="3" id="KW-1185">Reference proteome</keyword>
<organism evidence="2 3">
    <name type="scientific">Betabaculovirus altermyunipunctae</name>
    <dbReference type="NCBI Taxonomy" id="3051996"/>
    <lineage>
        <taxon>Viruses</taxon>
        <taxon>Viruses incertae sedis</taxon>
        <taxon>Naldaviricetes</taxon>
        <taxon>Lefavirales</taxon>
        <taxon>Baculoviridae</taxon>
        <taxon>Betabaculovirus</taxon>
    </lineage>
</organism>
<dbReference type="RefSeq" id="YP_009345860.1">
    <property type="nucleotide sequence ID" value="NC_033780.2"/>
</dbReference>
<proteinExistence type="predicted"/>
<dbReference type="Proteomes" id="UP000203651">
    <property type="component" value="Segment"/>
</dbReference>
<sequence>MKNTILFTLMCLVYTVQCSDDSFSHEQYLYIHIILQSVTCVLQILEILVIIGVAYIKHRHK</sequence>
<protein>
    <submittedName>
        <fullName evidence="2">ORF142</fullName>
    </submittedName>
</protein>
<evidence type="ECO:0000313" key="2">
    <source>
        <dbReference type="EMBL" id="AQQ80408.1"/>
    </source>
</evidence>
<evidence type="ECO:0000256" key="1">
    <source>
        <dbReference type="SAM" id="Phobius"/>
    </source>
</evidence>
<keyword evidence="1" id="KW-1133">Transmembrane helix</keyword>
<keyword evidence="1" id="KW-0472">Membrane</keyword>
<accession>A0A1S5YEE5</accession>
<keyword evidence="1" id="KW-0812">Transmembrane</keyword>
<name>A0A1S5YEE5_9BBAC</name>
<dbReference type="KEGG" id="vg:39105820"/>
<reference evidence="2 3" key="1">
    <citation type="journal article" date="2017" name="PLoS ONE">
        <title>The Complete Genome Sequence of a Second Distinct Betabaculovirus from the True Armyworm, Mythimna unipuncta.</title>
        <authorList>
            <person name="Harrison R.L."/>
            <person name="Rowley D.L."/>
            <person name="Mowery J."/>
            <person name="Bauchan G.R."/>
            <person name="Theilmann D.A."/>
            <person name="Rohrmann G.F."/>
            <person name="Erlandson M.A."/>
        </authorList>
    </citation>
    <scope>NUCLEOTIDE SEQUENCE [LARGE SCALE GENOMIC DNA]</scope>
    <source>
        <strain evidence="2">MyunGV#8</strain>
    </source>
</reference>
<feature type="transmembrane region" description="Helical" evidence="1">
    <location>
        <begin position="28"/>
        <end position="56"/>
    </location>
</feature>